<protein>
    <recommendedName>
        <fullName evidence="2">DUF6535 domain-containing protein</fullName>
    </recommendedName>
</protein>
<comment type="caution">
    <text evidence="3">The sequence shown here is derived from an EMBL/GenBank/DDBJ whole genome shotgun (WGS) entry which is preliminary data.</text>
</comment>
<keyword evidence="4" id="KW-1185">Reference proteome</keyword>
<evidence type="ECO:0000313" key="4">
    <source>
        <dbReference type="Proteomes" id="UP001212997"/>
    </source>
</evidence>
<feature type="transmembrane region" description="Helical" evidence="1">
    <location>
        <begin position="238"/>
        <end position="260"/>
    </location>
</feature>
<keyword evidence="1" id="KW-0812">Transmembrane</keyword>
<dbReference type="AlphaFoldDB" id="A0AAD5Y811"/>
<name>A0AAD5Y811_9APHY</name>
<feature type="transmembrane region" description="Helical" evidence="1">
    <location>
        <begin position="150"/>
        <end position="173"/>
    </location>
</feature>
<feature type="transmembrane region" description="Helical" evidence="1">
    <location>
        <begin position="209"/>
        <end position="232"/>
    </location>
</feature>
<organism evidence="3 4">
    <name type="scientific">Meripilus lineatus</name>
    <dbReference type="NCBI Taxonomy" id="2056292"/>
    <lineage>
        <taxon>Eukaryota</taxon>
        <taxon>Fungi</taxon>
        <taxon>Dikarya</taxon>
        <taxon>Basidiomycota</taxon>
        <taxon>Agaricomycotina</taxon>
        <taxon>Agaricomycetes</taxon>
        <taxon>Polyporales</taxon>
        <taxon>Meripilaceae</taxon>
        <taxon>Meripilus</taxon>
    </lineage>
</organism>
<sequence>MNAMPTQPLLFADPLLYEDDARKKLFEEYQAKVEGKCDALEETNPAVTMNNTNGWPDLSHTLGKYDQQLVKNTYENIDTILLLAGLVSAILTAFIIESYKFLQRDSLAASVQVLLQISQQLNSLAINPSVTNSTDLPFSLPPFVPDRSSVLLNILWFAALASSLFTASLGMLVKQWLREFLSSTVISQEHCRTRLFRIRGLRTFKVTEVAYFLPILLQISIILFFAGLVIFVQDINTFVGWVVTGLVAIWFLLLVVTTLAPMVSASCPYKTPFFRTVFILSRRLWNSLWRAVVHSTLSRAFSLHVKLPDRLVVEETELSKDPKFDHEVLFDAYKTIKNVHVWETITRCVNVVSMPYASHRMLVALVKQHLDPNCDPQDHSIFRIRDIYGQDELRYLLKSMITCLRKAFHQTFHWSNDYYLGGEEADALIILEKLGRALIPESEADKALIDMTKILWQGAFSVLCYPEFFDTYIPWRFQHARNDLPETVNTHAMEGVYRYVVKTLDTPRESDADGLRYQSQIMDTCRLLFKYSAKATLESRSVVEEGLPHITARVANILRPVSVSYPRKLNARIFFIFEYQCVLDMLLRTHTRMPGTVSRSLFELIHTWSVEVFEYLLREYDLMDQVTNLENAPHSRGHLSDEFTDWEKVLGGTEYANVVVRDVGEYGDIWDYKRLRVDCKHRIEFLLNHILDQHHAVRLRSIFQSWQF</sequence>
<feature type="transmembrane region" description="Helical" evidence="1">
    <location>
        <begin position="77"/>
        <end position="96"/>
    </location>
</feature>
<proteinExistence type="predicted"/>
<accession>A0AAD5Y811</accession>
<feature type="domain" description="DUF6535" evidence="2">
    <location>
        <begin position="55"/>
        <end position="233"/>
    </location>
</feature>
<evidence type="ECO:0000256" key="1">
    <source>
        <dbReference type="SAM" id="Phobius"/>
    </source>
</evidence>
<keyword evidence="1" id="KW-0472">Membrane</keyword>
<dbReference type="Proteomes" id="UP001212997">
    <property type="component" value="Unassembled WGS sequence"/>
</dbReference>
<evidence type="ECO:0000313" key="3">
    <source>
        <dbReference type="EMBL" id="KAJ3474157.1"/>
    </source>
</evidence>
<dbReference type="EMBL" id="JANAWD010001137">
    <property type="protein sequence ID" value="KAJ3474157.1"/>
    <property type="molecule type" value="Genomic_DNA"/>
</dbReference>
<dbReference type="Pfam" id="PF20153">
    <property type="entry name" value="DUF6535"/>
    <property type="match status" value="1"/>
</dbReference>
<keyword evidence="1" id="KW-1133">Transmembrane helix</keyword>
<reference evidence="3" key="1">
    <citation type="submission" date="2022-07" db="EMBL/GenBank/DDBJ databases">
        <title>Genome Sequence of Physisporinus lineatus.</title>
        <authorList>
            <person name="Buettner E."/>
        </authorList>
    </citation>
    <scope>NUCLEOTIDE SEQUENCE</scope>
    <source>
        <strain evidence="3">VT162</strain>
    </source>
</reference>
<evidence type="ECO:0000259" key="2">
    <source>
        <dbReference type="Pfam" id="PF20153"/>
    </source>
</evidence>
<gene>
    <name evidence="3" type="ORF">NLI96_g12621</name>
</gene>
<dbReference type="InterPro" id="IPR045338">
    <property type="entry name" value="DUF6535"/>
</dbReference>